<sequence length="321" mass="32658">MEFNAVILAGGRATRLGGVPKPLLRYDGASLLSLALQTARGAEAVVVVGPGGTEPGGDTGAGTGADPREPQMILRAREQPAFAGPAAAMAAGLAALKAAGHTAPWTLVLACDMPHAGRGLPALASAVDALGDAGRMVGTDSKELEGVMAVSADGRKQPLLGVYNTAALEREVAAAGQSGGLTDSPVFRLLARLNLLDVKVPEGSTDDVDTWEDAAALGIDHELEADVKSQEETLEEWCRALLQAFELEGVDVDVNEVLAVAGVAAHSVVRPAAPLATFIAGYAAGMARGIGQASDDTAMSAALDVARRVAKEYSESGADSE</sequence>
<evidence type="ECO:0000259" key="3">
    <source>
        <dbReference type="Pfam" id="PF20058"/>
    </source>
</evidence>
<dbReference type="Proteomes" id="UP000802392">
    <property type="component" value="Unassembled WGS sequence"/>
</dbReference>
<evidence type="ECO:0000313" key="4">
    <source>
        <dbReference type="EMBL" id="NIJ00659.1"/>
    </source>
</evidence>
<dbReference type="PANTHER" id="PTHR19136:SF81">
    <property type="entry name" value="MOLYBDENUM COFACTOR GUANYLYLTRANSFERASE"/>
    <property type="match status" value="1"/>
</dbReference>
<evidence type="ECO:0000259" key="2">
    <source>
        <dbReference type="Pfam" id="PF12804"/>
    </source>
</evidence>
<dbReference type="InterPro" id="IPR045598">
    <property type="entry name" value="DUF6457"/>
</dbReference>
<gene>
    <name evidence="4" type="ORF">FHR86_000972</name>
</gene>
<evidence type="ECO:0000256" key="1">
    <source>
        <dbReference type="ARBA" id="ARBA00022679"/>
    </source>
</evidence>
<keyword evidence="1" id="KW-0808">Transferase</keyword>
<dbReference type="RefSeq" id="WP_167264459.1">
    <property type="nucleotide sequence ID" value="NZ_BAAAVO010000009.1"/>
</dbReference>
<organism evidence="4 5">
    <name type="scientific">Paenarthrobacter ilicis</name>
    <dbReference type="NCBI Taxonomy" id="43665"/>
    <lineage>
        <taxon>Bacteria</taxon>
        <taxon>Bacillati</taxon>
        <taxon>Actinomycetota</taxon>
        <taxon>Actinomycetes</taxon>
        <taxon>Micrococcales</taxon>
        <taxon>Micrococcaceae</taxon>
        <taxon>Paenarthrobacter</taxon>
    </lineage>
</organism>
<reference evidence="4 5" key="1">
    <citation type="submission" date="2020-03" db="EMBL/GenBank/DDBJ databases">
        <title>Genomic Encyclopedia of Type Strains, Phase III (KMG-III): the genomes of soil and plant-associated and newly described type strains.</title>
        <authorList>
            <person name="Whitman W."/>
        </authorList>
    </citation>
    <scope>NUCLEOTIDE SEQUENCE [LARGE SCALE GENOMIC DNA]</scope>
    <source>
        <strain evidence="4 5">CECT 4207</strain>
    </source>
</reference>
<comment type="caution">
    <text evidence="4">The sequence shown here is derived from an EMBL/GenBank/DDBJ whole genome shotgun (WGS) entry which is preliminary data.</text>
</comment>
<dbReference type="SUPFAM" id="SSF53448">
    <property type="entry name" value="Nucleotide-diphospho-sugar transferases"/>
    <property type="match status" value="1"/>
</dbReference>
<dbReference type="Pfam" id="PF20058">
    <property type="entry name" value="DUF6457"/>
    <property type="match status" value="1"/>
</dbReference>
<keyword evidence="5" id="KW-1185">Reference proteome</keyword>
<accession>A0ABX0TDQ6</accession>
<evidence type="ECO:0000313" key="5">
    <source>
        <dbReference type="Proteomes" id="UP000802392"/>
    </source>
</evidence>
<feature type="domain" description="DUF6457" evidence="3">
    <location>
        <begin position="230"/>
        <end position="316"/>
    </location>
</feature>
<dbReference type="Gene3D" id="3.90.550.10">
    <property type="entry name" value="Spore Coat Polysaccharide Biosynthesis Protein SpsA, Chain A"/>
    <property type="match status" value="1"/>
</dbReference>
<dbReference type="EMBL" id="JAAOZD010000002">
    <property type="protein sequence ID" value="NIJ00659.1"/>
    <property type="molecule type" value="Genomic_DNA"/>
</dbReference>
<dbReference type="InterPro" id="IPR025877">
    <property type="entry name" value="MobA-like_NTP_Trfase"/>
</dbReference>
<proteinExistence type="predicted"/>
<dbReference type="Pfam" id="PF12804">
    <property type="entry name" value="NTP_transf_3"/>
    <property type="match status" value="1"/>
</dbReference>
<name>A0ABX0TDQ6_9MICC</name>
<feature type="domain" description="MobA-like NTP transferase" evidence="2">
    <location>
        <begin position="5"/>
        <end position="179"/>
    </location>
</feature>
<dbReference type="PANTHER" id="PTHR19136">
    <property type="entry name" value="MOLYBDENUM COFACTOR GUANYLYLTRANSFERASE"/>
    <property type="match status" value="1"/>
</dbReference>
<dbReference type="InterPro" id="IPR029044">
    <property type="entry name" value="Nucleotide-diphossugar_trans"/>
</dbReference>
<protein>
    <submittedName>
        <fullName evidence="4">Molybdopterin-guanine dinucleotide biosynthesis protein A</fullName>
    </submittedName>
</protein>